<evidence type="ECO:0000313" key="5">
    <source>
        <dbReference type="EMBL" id="CAF4793816.1"/>
    </source>
</evidence>
<proteinExistence type="predicted"/>
<organism evidence="4 6">
    <name type="scientific">Rotaria socialis</name>
    <dbReference type="NCBI Taxonomy" id="392032"/>
    <lineage>
        <taxon>Eukaryota</taxon>
        <taxon>Metazoa</taxon>
        <taxon>Spiralia</taxon>
        <taxon>Gnathifera</taxon>
        <taxon>Rotifera</taxon>
        <taxon>Eurotatoria</taxon>
        <taxon>Bdelloidea</taxon>
        <taxon>Philodinida</taxon>
        <taxon>Philodinidae</taxon>
        <taxon>Rotaria</taxon>
    </lineage>
</organism>
<comment type="caution">
    <text evidence="4">The sequence shown here is derived from an EMBL/GenBank/DDBJ whole genome shotgun (WGS) entry which is preliminary data.</text>
</comment>
<feature type="compositionally biased region" description="Polar residues" evidence="1">
    <location>
        <begin position="168"/>
        <end position="195"/>
    </location>
</feature>
<sequence>MIKSSTPVSTISSVDIHNTTTTSNAVQSGPCTKAQCKLLPFFFLDNMKIDLNFSLLVQNTMEGSRSVKNAKEVEQLLRDYPAALKLYRTGKYKVKVKYEADVERVMLVEKRSTKVVSNNETKTNGAQQNYQSRPTLSTDSERRKQEILTEKDSERSRNRAESQDHTVPVTSATDNSSSVKATTSSMPTIVNTQPKTDLHSAASKDQKIPEPS</sequence>
<evidence type="ECO:0000256" key="1">
    <source>
        <dbReference type="SAM" id="MobiDB-lite"/>
    </source>
</evidence>
<evidence type="ECO:0000313" key="6">
    <source>
        <dbReference type="Proteomes" id="UP000663851"/>
    </source>
</evidence>
<dbReference type="AlphaFoldDB" id="A0A820W2P7"/>
<feature type="compositionally biased region" description="Basic and acidic residues" evidence="1">
    <location>
        <begin position="139"/>
        <end position="164"/>
    </location>
</feature>
<feature type="compositionally biased region" description="Polar residues" evidence="1">
    <location>
        <begin position="114"/>
        <end position="138"/>
    </location>
</feature>
<dbReference type="Proteomes" id="UP000663833">
    <property type="component" value="Unassembled WGS sequence"/>
</dbReference>
<dbReference type="Proteomes" id="UP000663851">
    <property type="component" value="Unassembled WGS sequence"/>
</dbReference>
<dbReference type="EMBL" id="CAJNYD010001406">
    <property type="protein sequence ID" value="CAF3336418.1"/>
    <property type="molecule type" value="Genomic_DNA"/>
</dbReference>
<evidence type="ECO:0000313" key="2">
    <source>
        <dbReference type="EMBL" id="CAF3336418.1"/>
    </source>
</evidence>
<dbReference type="EMBL" id="CAJOBR010004745">
    <property type="protein sequence ID" value="CAF4793816.1"/>
    <property type="molecule type" value="Genomic_DNA"/>
</dbReference>
<dbReference type="EMBL" id="CAJNYT010001716">
    <property type="protein sequence ID" value="CAF3426709.1"/>
    <property type="molecule type" value="Genomic_DNA"/>
</dbReference>
<reference evidence="4" key="1">
    <citation type="submission" date="2021-02" db="EMBL/GenBank/DDBJ databases">
        <authorList>
            <person name="Nowell W R."/>
        </authorList>
    </citation>
    <scope>NUCLEOTIDE SEQUENCE</scope>
</reference>
<evidence type="ECO:0000313" key="3">
    <source>
        <dbReference type="EMBL" id="CAF3426709.1"/>
    </source>
</evidence>
<dbReference type="Proteomes" id="UP000663872">
    <property type="component" value="Unassembled WGS sequence"/>
</dbReference>
<dbReference type="EMBL" id="CAJOBO010004073">
    <property type="protein sequence ID" value="CAF4511219.1"/>
    <property type="molecule type" value="Genomic_DNA"/>
</dbReference>
<gene>
    <name evidence="3" type="ORF">GRG538_LOCUS12271</name>
    <name evidence="4" type="ORF">HFQ381_LOCUS28484</name>
    <name evidence="2" type="ORF">LUA448_LOCUS11716</name>
    <name evidence="5" type="ORF">QYT958_LOCUS23445</name>
</gene>
<feature type="compositionally biased region" description="Basic and acidic residues" evidence="1">
    <location>
        <begin position="196"/>
        <end position="212"/>
    </location>
</feature>
<protein>
    <submittedName>
        <fullName evidence="4">Uncharacterized protein</fullName>
    </submittedName>
</protein>
<accession>A0A820W2P7</accession>
<evidence type="ECO:0000313" key="4">
    <source>
        <dbReference type="EMBL" id="CAF4511219.1"/>
    </source>
</evidence>
<dbReference type="Proteomes" id="UP000663848">
    <property type="component" value="Unassembled WGS sequence"/>
</dbReference>
<feature type="region of interest" description="Disordered" evidence="1">
    <location>
        <begin position="114"/>
        <end position="212"/>
    </location>
</feature>
<name>A0A820W2P7_9BILA</name>